<dbReference type="RefSeq" id="WP_224124190.1">
    <property type="nucleotide sequence ID" value="NZ_JAIQZJ010000010.1"/>
</dbReference>
<comment type="caution">
    <text evidence="5">The sequence shown here is derived from an EMBL/GenBank/DDBJ whole genome shotgun (WGS) entry which is preliminary data.</text>
</comment>
<organism evidence="5 6">
    <name type="scientific">Nocardioides mangrovi</name>
    <dbReference type="NCBI Taxonomy" id="2874580"/>
    <lineage>
        <taxon>Bacteria</taxon>
        <taxon>Bacillati</taxon>
        <taxon>Actinomycetota</taxon>
        <taxon>Actinomycetes</taxon>
        <taxon>Propionibacteriales</taxon>
        <taxon>Nocardioidaceae</taxon>
        <taxon>Nocardioides</taxon>
    </lineage>
</organism>
<dbReference type="InterPro" id="IPR018060">
    <property type="entry name" value="HTH_AraC"/>
</dbReference>
<evidence type="ECO:0000256" key="3">
    <source>
        <dbReference type="ARBA" id="ARBA00023163"/>
    </source>
</evidence>
<dbReference type="PROSITE" id="PS01124">
    <property type="entry name" value="HTH_ARAC_FAMILY_2"/>
    <property type="match status" value="1"/>
</dbReference>
<evidence type="ECO:0000313" key="6">
    <source>
        <dbReference type="Proteomes" id="UP000780875"/>
    </source>
</evidence>
<evidence type="ECO:0000313" key="5">
    <source>
        <dbReference type="EMBL" id="MBZ5739828.1"/>
    </source>
</evidence>
<evidence type="ECO:0000256" key="2">
    <source>
        <dbReference type="ARBA" id="ARBA00023125"/>
    </source>
</evidence>
<accession>A0ABS7UGS9</accession>
<dbReference type="EMBL" id="JAIQZJ010000010">
    <property type="protein sequence ID" value="MBZ5739828.1"/>
    <property type="molecule type" value="Genomic_DNA"/>
</dbReference>
<protein>
    <submittedName>
        <fullName evidence="5">AraC family transcriptional regulator</fullName>
    </submittedName>
</protein>
<keyword evidence="3" id="KW-0804">Transcription</keyword>
<feature type="domain" description="HTH araC/xylS-type" evidence="4">
    <location>
        <begin position="229"/>
        <end position="327"/>
    </location>
</feature>
<dbReference type="InterPro" id="IPR009057">
    <property type="entry name" value="Homeodomain-like_sf"/>
</dbReference>
<sequence length="333" mass="36243">MILIRGTSLTGFVDLVDELGGDSALLLERAGIARESVGDFGSFISFVAMLQVVEAAADATGTIGFGRRLATRQDIEVLGSVGAAARTAPTVGAAIRTFQRYLRAYTPGAVPRLEPAGDGRVRFFLQRTLPGPPYSQAAEVGLGLALRVVRLLVAPGWHPLATELAHRPLGTVEDYERHYESPCTFGQPVTGFVFAASDLDRPLSSDAETHDAMVAYLQSVTSTTQSTVPMVNDLIRRLLPGGTVELAVVADGLGLHPRTLQRRLEDEGVTFVELVQDVRRRTAENYLRDTDMSLRHLATELGYLEQSTFSRASRRWFGMSPLAYRKALRQTVG</sequence>
<proteinExistence type="predicted"/>
<dbReference type="InterPro" id="IPR032687">
    <property type="entry name" value="AraC-type_N"/>
</dbReference>
<dbReference type="PANTHER" id="PTHR47894">
    <property type="entry name" value="HTH-TYPE TRANSCRIPTIONAL REGULATOR GADX"/>
    <property type="match status" value="1"/>
</dbReference>
<gene>
    <name evidence="5" type="ORF">K8U61_16760</name>
</gene>
<dbReference type="Gene3D" id="1.10.10.60">
    <property type="entry name" value="Homeodomain-like"/>
    <property type="match status" value="1"/>
</dbReference>
<evidence type="ECO:0000259" key="4">
    <source>
        <dbReference type="PROSITE" id="PS01124"/>
    </source>
</evidence>
<reference evidence="5 6" key="1">
    <citation type="submission" date="2021-09" db="EMBL/GenBank/DDBJ databases">
        <title>Whole genome sequence of Nocardioides sp. GBK3QG-3.</title>
        <authorList>
            <person name="Tuo L."/>
        </authorList>
    </citation>
    <scope>NUCLEOTIDE SEQUENCE [LARGE SCALE GENOMIC DNA]</scope>
    <source>
        <strain evidence="5 6">GBK3QG-3</strain>
    </source>
</reference>
<dbReference type="Proteomes" id="UP000780875">
    <property type="component" value="Unassembled WGS sequence"/>
</dbReference>
<keyword evidence="6" id="KW-1185">Reference proteome</keyword>
<keyword evidence="2" id="KW-0238">DNA-binding</keyword>
<dbReference type="SUPFAM" id="SSF46689">
    <property type="entry name" value="Homeodomain-like"/>
    <property type="match status" value="1"/>
</dbReference>
<dbReference type="Pfam" id="PF12625">
    <property type="entry name" value="Arabinose_bd"/>
    <property type="match status" value="1"/>
</dbReference>
<evidence type="ECO:0000256" key="1">
    <source>
        <dbReference type="ARBA" id="ARBA00023015"/>
    </source>
</evidence>
<dbReference type="SMART" id="SM00342">
    <property type="entry name" value="HTH_ARAC"/>
    <property type="match status" value="1"/>
</dbReference>
<dbReference type="Pfam" id="PF12833">
    <property type="entry name" value="HTH_18"/>
    <property type="match status" value="1"/>
</dbReference>
<name>A0ABS7UGS9_9ACTN</name>
<dbReference type="PANTHER" id="PTHR47894:SF4">
    <property type="entry name" value="HTH-TYPE TRANSCRIPTIONAL REGULATOR GADX"/>
    <property type="match status" value="1"/>
</dbReference>
<keyword evidence="1" id="KW-0805">Transcription regulation</keyword>